<dbReference type="InterPro" id="IPR055235">
    <property type="entry name" value="ASD1_cat"/>
</dbReference>
<dbReference type="EMBL" id="MJEQ01037188">
    <property type="protein sequence ID" value="OIT01617.1"/>
    <property type="molecule type" value="Genomic_DNA"/>
</dbReference>
<keyword evidence="4" id="KW-0732">Signal</keyword>
<dbReference type="Gene3D" id="3.20.20.80">
    <property type="entry name" value="Glycosidases"/>
    <property type="match status" value="1"/>
</dbReference>
<dbReference type="Proteomes" id="UP000187609">
    <property type="component" value="Unassembled WGS sequence"/>
</dbReference>
<dbReference type="GO" id="GO:0046373">
    <property type="term" value="P:L-arabinose metabolic process"/>
    <property type="evidence" value="ECO:0007669"/>
    <property type="project" value="InterPro"/>
</dbReference>
<comment type="caution">
    <text evidence="7">The sequence shown here is derived from an EMBL/GenBank/DDBJ whole genome shotgun (WGS) entry which is preliminary data.</text>
</comment>
<keyword evidence="5" id="KW-0378">Hydrolase</keyword>
<accession>A0A1J6J2W3</accession>
<evidence type="ECO:0000256" key="3">
    <source>
        <dbReference type="ARBA" id="ARBA00012670"/>
    </source>
</evidence>
<dbReference type="PANTHER" id="PTHR31776">
    <property type="entry name" value="ALPHA-L-ARABINOFURANOSIDASE 1"/>
    <property type="match status" value="1"/>
</dbReference>
<gene>
    <name evidence="7" type="primary">ASD2</name>
    <name evidence="7" type="ORF">A4A49_24618</name>
</gene>
<dbReference type="EC" id="3.2.1.55" evidence="3"/>
<dbReference type="Gramene" id="OIT01617">
    <property type="protein sequence ID" value="OIT01617"/>
    <property type="gene ID" value="A4A49_24618"/>
</dbReference>
<keyword evidence="8" id="KW-1185">Reference proteome</keyword>
<name>A0A1J6J2W3_NICAT</name>
<dbReference type="Gene3D" id="2.60.40.1180">
    <property type="entry name" value="Golgi alpha-mannosidase II"/>
    <property type="match status" value="1"/>
</dbReference>
<feature type="domain" description="Alpha-L-arabinofuranosidase C-terminal" evidence="6">
    <location>
        <begin position="55"/>
        <end position="213"/>
    </location>
</feature>
<dbReference type="InterPro" id="IPR051563">
    <property type="entry name" value="Glycosyl_Hydrolase_51"/>
</dbReference>
<dbReference type="InterPro" id="IPR017853">
    <property type="entry name" value="GH"/>
</dbReference>
<dbReference type="Pfam" id="PF22848">
    <property type="entry name" value="ASD1_dom"/>
    <property type="match status" value="1"/>
</dbReference>
<dbReference type="AlphaFoldDB" id="A0A1J6J2W3"/>
<evidence type="ECO:0000256" key="2">
    <source>
        <dbReference type="ARBA" id="ARBA00007186"/>
    </source>
</evidence>
<evidence type="ECO:0000313" key="7">
    <source>
        <dbReference type="EMBL" id="OIT01617.1"/>
    </source>
</evidence>
<dbReference type="SUPFAM" id="SSF51445">
    <property type="entry name" value="(Trans)glycosidases"/>
    <property type="match status" value="1"/>
</dbReference>
<sequence>MSPNGLLQGSYSLFFYPKVVSFGTSTRRRLFCRRRLVKKCITIGAWEERPEHLGDVWNYWTDDGLGHFEFLQLAEGLDALPIWVFNNGISHNDQVDTFHVLPLVQIYDNASTVFSLANHFDGAPRNGPKAFISEYAMMLEKVVNFGSSTVALKISISGLEQNSLQSFGATKTTLTSTNVMDENSFEDPKKVSPVEILVKQVSENMDVVLSPYSFTSFDLLRKSIGIRTTTTASDLESSF</sequence>
<comment type="similarity">
    <text evidence="2">Belongs to the glycosyl hydrolase 51 family.</text>
</comment>
<dbReference type="InterPro" id="IPR010720">
    <property type="entry name" value="Alpha-L-AF_C"/>
</dbReference>
<evidence type="ECO:0000256" key="4">
    <source>
        <dbReference type="ARBA" id="ARBA00022729"/>
    </source>
</evidence>
<evidence type="ECO:0000259" key="6">
    <source>
        <dbReference type="SMART" id="SM00813"/>
    </source>
</evidence>
<dbReference type="InterPro" id="IPR013780">
    <property type="entry name" value="Glyco_hydro_b"/>
</dbReference>
<proteinExistence type="inferred from homology"/>
<evidence type="ECO:0000256" key="5">
    <source>
        <dbReference type="ARBA" id="ARBA00022801"/>
    </source>
</evidence>
<dbReference type="PANTHER" id="PTHR31776:SF16">
    <property type="entry name" value="NON-REDUCING END ALPHA-L-ARABINOFURANOSIDASE"/>
    <property type="match status" value="1"/>
</dbReference>
<dbReference type="GO" id="GO:0046556">
    <property type="term" value="F:alpha-L-arabinofuranosidase activity"/>
    <property type="evidence" value="ECO:0007669"/>
    <property type="project" value="UniProtKB-EC"/>
</dbReference>
<dbReference type="SMART" id="SM00813">
    <property type="entry name" value="Alpha-L-AF_C"/>
    <property type="match status" value="1"/>
</dbReference>
<reference evidence="7" key="1">
    <citation type="submission" date="2016-11" db="EMBL/GenBank/DDBJ databases">
        <title>The genome of Nicotiana attenuata.</title>
        <authorList>
            <person name="Xu S."/>
            <person name="Brockmoeller T."/>
            <person name="Gaquerel E."/>
            <person name="Navarro A."/>
            <person name="Kuhl H."/>
            <person name="Gase K."/>
            <person name="Ling Z."/>
            <person name="Zhou W."/>
            <person name="Kreitzer C."/>
            <person name="Stanke M."/>
            <person name="Tang H."/>
            <person name="Lyons E."/>
            <person name="Pandey P."/>
            <person name="Pandey S.P."/>
            <person name="Timmermann B."/>
            <person name="Baldwin I.T."/>
        </authorList>
    </citation>
    <scope>NUCLEOTIDE SEQUENCE [LARGE SCALE GENOMIC DNA]</scope>
    <source>
        <strain evidence="7">UT</strain>
    </source>
</reference>
<protein>
    <recommendedName>
        <fullName evidence="3">non-reducing end alpha-L-arabinofuranosidase</fullName>
        <ecNumber evidence="3">3.2.1.55</ecNumber>
    </recommendedName>
</protein>
<evidence type="ECO:0000313" key="8">
    <source>
        <dbReference type="Proteomes" id="UP000187609"/>
    </source>
</evidence>
<comment type="catalytic activity">
    <reaction evidence="1">
        <text>Hydrolysis of terminal non-reducing alpha-L-arabinofuranoside residues in alpha-L-arabinosides.</text>
        <dbReference type="EC" id="3.2.1.55"/>
    </reaction>
</comment>
<dbReference type="STRING" id="49451.A0A1J6J2W3"/>
<evidence type="ECO:0000256" key="1">
    <source>
        <dbReference type="ARBA" id="ARBA00001462"/>
    </source>
</evidence>
<organism evidence="7 8">
    <name type="scientific">Nicotiana attenuata</name>
    <name type="common">Coyote tobacco</name>
    <dbReference type="NCBI Taxonomy" id="49451"/>
    <lineage>
        <taxon>Eukaryota</taxon>
        <taxon>Viridiplantae</taxon>
        <taxon>Streptophyta</taxon>
        <taxon>Embryophyta</taxon>
        <taxon>Tracheophyta</taxon>
        <taxon>Spermatophyta</taxon>
        <taxon>Magnoliopsida</taxon>
        <taxon>eudicotyledons</taxon>
        <taxon>Gunneridae</taxon>
        <taxon>Pentapetalae</taxon>
        <taxon>asterids</taxon>
        <taxon>lamiids</taxon>
        <taxon>Solanales</taxon>
        <taxon>Solanaceae</taxon>
        <taxon>Nicotianoideae</taxon>
        <taxon>Nicotianeae</taxon>
        <taxon>Nicotiana</taxon>
    </lineage>
</organism>